<dbReference type="AlphaFoldDB" id="A0A6A6JB58"/>
<reference evidence="3" key="1">
    <citation type="journal article" date="2020" name="Stud. Mycol.">
        <title>101 Dothideomycetes genomes: a test case for predicting lifestyles and emergence of pathogens.</title>
        <authorList>
            <person name="Haridas S."/>
            <person name="Albert R."/>
            <person name="Binder M."/>
            <person name="Bloem J."/>
            <person name="Labutti K."/>
            <person name="Salamov A."/>
            <person name="Andreopoulos B."/>
            <person name="Baker S."/>
            <person name="Barry K."/>
            <person name="Bills G."/>
            <person name="Bluhm B."/>
            <person name="Cannon C."/>
            <person name="Castanera R."/>
            <person name="Culley D."/>
            <person name="Daum C."/>
            <person name="Ezra D."/>
            <person name="Gonzalez J."/>
            <person name="Henrissat B."/>
            <person name="Kuo A."/>
            <person name="Liang C."/>
            <person name="Lipzen A."/>
            <person name="Lutzoni F."/>
            <person name="Magnuson J."/>
            <person name="Mondo S."/>
            <person name="Nolan M."/>
            <person name="Ohm R."/>
            <person name="Pangilinan J."/>
            <person name="Park H.-J."/>
            <person name="Ramirez L."/>
            <person name="Alfaro M."/>
            <person name="Sun H."/>
            <person name="Tritt A."/>
            <person name="Yoshinaga Y."/>
            <person name="Zwiers L.-H."/>
            <person name="Turgeon B."/>
            <person name="Goodwin S."/>
            <person name="Spatafora J."/>
            <person name="Crous P."/>
            <person name="Grigoriev I."/>
        </authorList>
    </citation>
    <scope>NUCLEOTIDE SEQUENCE</scope>
    <source>
        <strain evidence="3">CBS 379.55</strain>
    </source>
</reference>
<keyword evidence="2" id="KW-1133">Transmembrane helix</keyword>
<feature type="transmembrane region" description="Helical" evidence="2">
    <location>
        <begin position="206"/>
        <end position="229"/>
    </location>
</feature>
<name>A0A6A6JB58_WESOR</name>
<keyword evidence="2" id="KW-0812">Transmembrane</keyword>
<gene>
    <name evidence="3" type="ORF">EI97DRAFT_164519</name>
</gene>
<evidence type="ECO:0000256" key="2">
    <source>
        <dbReference type="SAM" id="Phobius"/>
    </source>
</evidence>
<feature type="transmembrane region" description="Helical" evidence="2">
    <location>
        <begin position="263"/>
        <end position="287"/>
    </location>
</feature>
<keyword evidence="2" id="KW-0472">Membrane</keyword>
<dbReference type="RefSeq" id="XP_033650757.1">
    <property type="nucleotide sequence ID" value="XM_033793377.1"/>
</dbReference>
<protein>
    <submittedName>
        <fullName evidence="3">Uncharacterized protein</fullName>
    </submittedName>
</protein>
<dbReference type="Gene3D" id="1.20.58.340">
    <property type="entry name" value="Magnesium transport protein CorA, transmembrane region"/>
    <property type="match status" value="1"/>
</dbReference>
<dbReference type="GeneID" id="54546552"/>
<evidence type="ECO:0000313" key="3">
    <source>
        <dbReference type="EMBL" id="KAF2273218.1"/>
    </source>
</evidence>
<dbReference type="OrthoDB" id="3796201at2759"/>
<organism evidence="3 4">
    <name type="scientific">Westerdykella ornata</name>
    <dbReference type="NCBI Taxonomy" id="318751"/>
    <lineage>
        <taxon>Eukaryota</taxon>
        <taxon>Fungi</taxon>
        <taxon>Dikarya</taxon>
        <taxon>Ascomycota</taxon>
        <taxon>Pezizomycotina</taxon>
        <taxon>Dothideomycetes</taxon>
        <taxon>Pleosporomycetidae</taxon>
        <taxon>Pleosporales</taxon>
        <taxon>Sporormiaceae</taxon>
        <taxon>Westerdykella</taxon>
    </lineage>
</organism>
<sequence>MSAKLLSASMKGPAQLLLSEIQQQTGMDRFNSLRSATIRYGPVELDKRRSSLYVESDRRERHELDLDSIMLRLTCLSDWVAAQRGFVALQLRIVSVLERLMKSDWCGGNLARDVGGKVQFVDSDAARNELVFRRRLEFIRQSLVSAEQKCMSLDHSITAQVQTIYSLIAQKDNRLNIAAASASYQIASDSRRIAILTRKDSTDMRIIAAVTLVFLPGTFVATVFSMGLFDWGFASTTGGGNAGQSLGKPKTDDEKGLKVSQYLWVYLVFTGVLTLMVLVGWGAFSWVQSRKMVRRFGKDVKLDIEKMDRNVSKMRGSAEDTKSLRRDTESTMVEGGRLSERFSKVSLGKMQTENEMKGALMWWKEGLKLKKNPGNVSQSSWEGSEDGWKSA</sequence>
<proteinExistence type="predicted"/>
<dbReference type="EMBL" id="ML986512">
    <property type="protein sequence ID" value="KAF2273218.1"/>
    <property type="molecule type" value="Genomic_DNA"/>
</dbReference>
<keyword evidence="4" id="KW-1185">Reference proteome</keyword>
<evidence type="ECO:0000256" key="1">
    <source>
        <dbReference type="SAM" id="MobiDB-lite"/>
    </source>
</evidence>
<evidence type="ECO:0000313" key="4">
    <source>
        <dbReference type="Proteomes" id="UP000800097"/>
    </source>
</evidence>
<feature type="region of interest" description="Disordered" evidence="1">
    <location>
        <begin position="370"/>
        <end position="391"/>
    </location>
</feature>
<dbReference type="Proteomes" id="UP000800097">
    <property type="component" value="Unassembled WGS sequence"/>
</dbReference>
<accession>A0A6A6JB58</accession>